<comment type="caution">
    <text evidence="2">The sequence shown here is derived from an EMBL/GenBank/DDBJ whole genome shotgun (WGS) entry which is preliminary data.</text>
</comment>
<accession>A0A1X1YG59</accession>
<dbReference type="Pfam" id="PF12680">
    <property type="entry name" value="SnoaL_2"/>
    <property type="match status" value="1"/>
</dbReference>
<evidence type="ECO:0000259" key="1">
    <source>
        <dbReference type="Pfam" id="PF12680"/>
    </source>
</evidence>
<proteinExistence type="predicted"/>
<dbReference type="InterPro" id="IPR032710">
    <property type="entry name" value="NTF2-like_dom_sf"/>
</dbReference>
<dbReference type="Proteomes" id="UP000193866">
    <property type="component" value="Unassembled WGS sequence"/>
</dbReference>
<dbReference type="InterPro" id="IPR037401">
    <property type="entry name" value="SnoaL-like"/>
</dbReference>
<evidence type="ECO:0000313" key="2">
    <source>
        <dbReference type="EMBL" id="ORW10079.1"/>
    </source>
</evidence>
<organism evidence="2 3">
    <name type="scientific">Mycolicibacter longobardus</name>
    <dbReference type="NCBI Taxonomy" id="1108812"/>
    <lineage>
        <taxon>Bacteria</taxon>
        <taxon>Bacillati</taxon>
        <taxon>Actinomycetota</taxon>
        <taxon>Actinomycetes</taxon>
        <taxon>Mycobacteriales</taxon>
        <taxon>Mycobacteriaceae</taxon>
        <taxon>Mycolicibacter</taxon>
    </lineage>
</organism>
<name>A0A1X1YG59_9MYCO</name>
<gene>
    <name evidence="2" type="ORF">AWC16_14725</name>
</gene>
<reference evidence="2 3" key="1">
    <citation type="submission" date="2016-01" db="EMBL/GenBank/DDBJ databases">
        <title>The new phylogeny of the genus Mycobacterium.</title>
        <authorList>
            <person name="Tarcisio F."/>
            <person name="Conor M."/>
            <person name="Antonella G."/>
            <person name="Elisabetta G."/>
            <person name="Giulia F.S."/>
            <person name="Sara T."/>
            <person name="Anna F."/>
            <person name="Clotilde B."/>
            <person name="Roberto B."/>
            <person name="Veronica D.S."/>
            <person name="Fabio R."/>
            <person name="Monica P."/>
            <person name="Olivier J."/>
            <person name="Enrico T."/>
            <person name="Nicola S."/>
        </authorList>
    </citation>
    <scope>NUCLEOTIDE SEQUENCE [LARGE SCALE GENOMIC DNA]</scope>
    <source>
        <strain evidence="2 3">DSM 45394</strain>
    </source>
</reference>
<dbReference type="EMBL" id="LQPG01000025">
    <property type="protein sequence ID" value="ORW10079.1"/>
    <property type="molecule type" value="Genomic_DNA"/>
</dbReference>
<feature type="domain" description="SnoaL-like" evidence="1">
    <location>
        <begin position="20"/>
        <end position="100"/>
    </location>
</feature>
<protein>
    <submittedName>
        <fullName evidence="2">DUF4440 domain-containing protein</fullName>
    </submittedName>
</protein>
<dbReference type="AlphaFoldDB" id="A0A1X1YG59"/>
<keyword evidence="3" id="KW-1185">Reference proteome</keyword>
<dbReference type="OrthoDB" id="333383at2"/>
<sequence length="142" mass="16167">MRRCRYRARDEPRCDAFGHRWAQAWNSHDVQAVLAHLHDDVLFTSPVAATMFPETAEVLRGKDALRHYWKGALRRMPDLRFVVEDVYRGIDTIVINYRNQNGGLVNEVLRFGDDGLVIEGNGTYLIGDPPAAPTQTDATDWV</sequence>
<dbReference type="STRING" id="1108812.AWC16_14725"/>
<dbReference type="SUPFAM" id="SSF54427">
    <property type="entry name" value="NTF2-like"/>
    <property type="match status" value="1"/>
</dbReference>
<evidence type="ECO:0000313" key="3">
    <source>
        <dbReference type="Proteomes" id="UP000193866"/>
    </source>
</evidence>
<dbReference type="RefSeq" id="WP_085265281.1">
    <property type="nucleotide sequence ID" value="NZ_JACKVG010000020.1"/>
</dbReference>
<dbReference type="Gene3D" id="3.10.450.50">
    <property type="match status" value="1"/>
</dbReference>